<reference evidence="1 2" key="1">
    <citation type="submission" date="2017-10" db="EMBL/GenBank/DDBJ databases">
        <title>Draft genome of two endophytic bacteria isolated from 'guarana' Paullinia cupana (Mart.) Ducke.</title>
        <authorList>
            <person name="Siqueira K.A."/>
            <person name="Liotti R.G."/>
            <person name="Mendes T.A."/>
            <person name="Soares M.A."/>
        </authorList>
    </citation>
    <scope>NUCLEOTIDE SEQUENCE [LARGE SCALE GENOMIC DNA]</scope>
    <source>
        <strain evidence="1 2">342</strain>
    </source>
</reference>
<sequence length="86" mass="10125">MLADSHRDQRHDDGKGDKNCQFHKNLLFGKTPKIIAKNWMFYERYVLETAKRAGISKTLLPAHYGVNLLIFNSICRLFTRKEEQEQ</sequence>
<evidence type="ECO:0000313" key="1">
    <source>
        <dbReference type="EMBL" id="PRD17133.1"/>
    </source>
</evidence>
<dbReference type="AlphaFoldDB" id="A0A2S9IH71"/>
<organism evidence="1 2">
    <name type="scientific">Pantoea coffeiphila</name>
    <dbReference type="NCBI Taxonomy" id="1465635"/>
    <lineage>
        <taxon>Bacteria</taxon>
        <taxon>Pseudomonadati</taxon>
        <taxon>Pseudomonadota</taxon>
        <taxon>Gammaproteobacteria</taxon>
        <taxon>Enterobacterales</taxon>
        <taxon>Erwiniaceae</taxon>
        <taxon>Pantoea</taxon>
    </lineage>
</organism>
<protein>
    <submittedName>
        <fullName evidence="1">Uncharacterized protein</fullName>
    </submittedName>
</protein>
<keyword evidence="2" id="KW-1185">Reference proteome</keyword>
<name>A0A2S9IH71_9GAMM</name>
<accession>A0A2S9IH71</accession>
<proteinExistence type="predicted"/>
<dbReference type="Proteomes" id="UP000239181">
    <property type="component" value="Unassembled WGS sequence"/>
</dbReference>
<comment type="caution">
    <text evidence="1">The sequence shown here is derived from an EMBL/GenBank/DDBJ whole genome shotgun (WGS) entry which is preliminary data.</text>
</comment>
<evidence type="ECO:0000313" key="2">
    <source>
        <dbReference type="Proteomes" id="UP000239181"/>
    </source>
</evidence>
<dbReference type="RefSeq" id="WP_105590737.1">
    <property type="nucleotide sequence ID" value="NZ_PDET01000001.1"/>
</dbReference>
<dbReference type="EMBL" id="PDET01000001">
    <property type="protein sequence ID" value="PRD17133.1"/>
    <property type="molecule type" value="Genomic_DNA"/>
</dbReference>
<gene>
    <name evidence="1" type="ORF">CQW29_00410</name>
</gene>